<feature type="region of interest" description="Disordered" evidence="1">
    <location>
        <begin position="28"/>
        <end position="79"/>
    </location>
</feature>
<keyword evidence="4" id="KW-1185">Reference proteome</keyword>
<protein>
    <recommendedName>
        <fullName evidence="5">Serine/threonine protein kinase</fullName>
    </recommendedName>
</protein>
<feature type="compositionally biased region" description="Low complexity" evidence="1">
    <location>
        <begin position="49"/>
        <end position="71"/>
    </location>
</feature>
<dbReference type="OrthoDB" id="4538973at2"/>
<proteinExistence type="predicted"/>
<evidence type="ECO:0000256" key="2">
    <source>
        <dbReference type="SAM" id="SignalP"/>
    </source>
</evidence>
<dbReference type="RefSeq" id="WP_089226264.1">
    <property type="nucleotide sequence ID" value="NZ_FZOF01000014.1"/>
</dbReference>
<evidence type="ECO:0000313" key="4">
    <source>
        <dbReference type="Proteomes" id="UP000198280"/>
    </source>
</evidence>
<feature type="compositionally biased region" description="Low complexity" evidence="1">
    <location>
        <begin position="28"/>
        <end position="38"/>
    </location>
</feature>
<sequence>MQRSGPLHTLLAGLVLALIMLSLNATTEPPAADAKGGAPPSPAAPSAPPSSAAPAPRSPAASPTATATAPRPDADYAGRTGDGAASVAIALRDDGKAVAYVCDGRAKEAWLRGDVGDDGGMRLTGDRGARLEGTLEGGRVTGEVRLTGLEQPFTARRAVKPSGLYRAAASVRGARVVGGWIVLPNGKQVGIVSRDGEPSAAPAIDPATGAVTVDGTRLTARPIP</sequence>
<organism evidence="3 4">
    <name type="scientific">Actinacidiphila glaucinigra</name>
    <dbReference type="NCBI Taxonomy" id="235986"/>
    <lineage>
        <taxon>Bacteria</taxon>
        <taxon>Bacillati</taxon>
        <taxon>Actinomycetota</taxon>
        <taxon>Actinomycetes</taxon>
        <taxon>Kitasatosporales</taxon>
        <taxon>Streptomycetaceae</taxon>
        <taxon>Actinacidiphila</taxon>
    </lineage>
</organism>
<feature type="signal peptide" evidence="2">
    <location>
        <begin position="1"/>
        <end position="25"/>
    </location>
</feature>
<feature type="compositionally biased region" description="Pro residues" evidence="1">
    <location>
        <begin position="39"/>
        <end position="48"/>
    </location>
</feature>
<dbReference type="AlphaFoldDB" id="A0A239K1P7"/>
<accession>A0A239K1P7</accession>
<dbReference type="EMBL" id="FZOF01000014">
    <property type="protein sequence ID" value="SNT11971.1"/>
    <property type="molecule type" value="Genomic_DNA"/>
</dbReference>
<dbReference type="Proteomes" id="UP000198280">
    <property type="component" value="Unassembled WGS sequence"/>
</dbReference>
<evidence type="ECO:0000313" key="3">
    <source>
        <dbReference type="EMBL" id="SNT11971.1"/>
    </source>
</evidence>
<name>A0A239K1P7_9ACTN</name>
<keyword evidence="2" id="KW-0732">Signal</keyword>
<reference evidence="3 4" key="1">
    <citation type="submission" date="2017-06" db="EMBL/GenBank/DDBJ databases">
        <authorList>
            <person name="Kim H.J."/>
            <person name="Triplett B.A."/>
        </authorList>
    </citation>
    <scope>NUCLEOTIDE SEQUENCE [LARGE SCALE GENOMIC DNA]</scope>
    <source>
        <strain evidence="3 4">CGMCC 4.1858</strain>
    </source>
</reference>
<evidence type="ECO:0008006" key="5">
    <source>
        <dbReference type="Google" id="ProtNLM"/>
    </source>
</evidence>
<feature type="chain" id="PRO_5038398833" description="Serine/threonine protein kinase" evidence="2">
    <location>
        <begin position="26"/>
        <end position="224"/>
    </location>
</feature>
<gene>
    <name evidence="3" type="ORF">SAMN05216252_114151</name>
</gene>
<evidence type="ECO:0000256" key="1">
    <source>
        <dbReference type="SAM" id="MobiDB-lite"/>
    </source>
</evidence>